<protein>
    <recommendedName>
        <fullName evidence="3">G domain-containing protein</fullName>
    </recommendedName>
</protein>
<evidence type="ECO:0000313" key="1">
    <source>
        <dbReference type="EMBL" id="GKV27537.1"/>
    </source>
</evidence>
<dbReference type="AlphaFoldDB" id="A0AAV5KSA3"/>
<name>A0AAV5KSA3_9ROSI</name>
<keyword evidence="2" id="KW-1185">Reference proteome</keyword>
<reference evidence="1 2" key="1">
    <citation type="journal article" date="2021" name="Commun. Biol.">
        <title>The genome of Shorea leprosula (Dipterocarpaceae) highlights the ecological relevance of drought in aseasonal tropical rainforests.</title>
        <authorList>
            <person name="Ng K.K.S."/>
            <person name="Kobayashi M.J."/>
            <person name="Fawcett J.A."/>
            <person name="Hatakeyama M."/>
            <person name="Paape T."/>
            <person name="Ng C.H."/>
            <person name="Ang C.C."/>
            <person name="Tnah L.H."/>
            <person name="Lee C.T."/>
            <person name="Nishiyama T."/>
            <person name="Sese J."/>
            <person name="O'Brien M.J."/>
            <person name="Copetti D."/>
            <person name="Mohd Noor M.I."/>
            <person name="Ong R.C."/>
            <person name="Putra M."/>
            <person name="Sireger I.Z."/>
            <person name="Indrioko S."/>
            <person name="Kosugi Y."/>
            <person name="Izuno A."/>
            <person name="Isagi Y."/>
            <person name="Lee S.L."/>
            <person name="Shimizu K.K."/>
        </authorList>
    </citation>
    <scope>NUCLEOTIDE SEQUENCE [LARGE SCALE GENOMIC DNA]</scope>
    <source>
        <strain evidence="1">214</strain>
    </source>
</reference>
<accession>A0AAV5KSA3</accession>
<dbReference type="Proteomes" id="UP001054252">
    <property type="component" value="Unassembled WGS sequence"/>
</dbReference>
<sequence length="254" mass="28604">MKSLRTVRVLPPQPQILHLNPVPLFCFFLAQTQQQNQSPTAETSKSDSVFGGAEFAIPNFDSKSASQETRWDDRDRILFGVENHKSLSVGIISAPNAGKSSLTNYMHQYSSYGERLMAVRQNASGFSSERFPETQGSLDKNYAQNNWHFQQNQNYLSTGDAGMYQHQQNPNAPHYLQKPDKIHSKMVISQLSPTPNPEVPDPESRANDVSLEVLDGFCKEVNVEKAVEVLEMLENQGFQVDLSRMLGLMGRKRL</sequence>
<evidence type="ECO:0008006" key="3">
    <source>
        <dbReference type="Google" id="ProtNLM"/>
    </source>
</evidence>
<proteinExistence type="predicted"/>
<comment type="caution">
    <text evidence="1">The sequence shown here is derived from an EMBL/GenBank/DDBJ whole genome shotgun (WGS) entry which is preliminary data.</text>
</comment>
<gene>
    <name evidence="1" type="ORF">SLEP1_g36701</name>
</gene>
<dbReference type="EMBL" id="BPVZ01000076">
    <property type="protein sequence ID" value="GKV27537.1"/>
    <property type="molecule type" value="Genomic_DNA"/>
</dbReference>
<evidence type="ECO:0000313" key="2">
    <source>
        <dbReference type="Proteomes" id="UP001054252"/>
    </source>
</evidence>
<organism evidence="1 2">
    <name type="scientific">Rubroshorea leprosula</name>
    <dbReference type="NCBI Taxonomy" id="152421"/>
    <lineage>
        <taxon>Eukaryota</taxon>
        <taxon>Viridiplantae</taxon>
        <taxon>Streptophyta</taxon>
        <taxon>Embryophyta</taxon>
        <taxon>Tracheophyta</taxon>
        <taxon>Spermatophyta</taxon>
        <taxon>Magnoliopsida</taxon>
        <taxon>eudicotyledons</taxon>
        <taxon>Gunneridae</taxon>
        <taxon>Pentapetalae</taxon>
        <taxon>rosids</taxon>
        <taxon>malvids</taxon>
        <taxon>Malvales</taxon>
        <taxon>Dipterocarpaceae</taxon>
        <taxon>Rubroshorea</taxon>
    </lineage>
</organism>